<name>A0A418WRR4_9SPHN</name>
<protein>
    <recommendedName>
        <fullName evidence="3">MarR family transcriptional regulator</fullName>
    </recommendedName>
</protein>
<evidence type="ECO:0008006" key="3">
    <source>
        <dbReference type="Google" id="ProtNLM"/>
    </source>
</evidence>
<dbReference type="RefSeq" id="WP_119760497.1">
    <property type="nucleotide sequence ID" value="NZ_QYUM01000002.1"/>
</dbReference>
<dbReference type="Gene3D" id="1.10.10.10">
    <property type="entry name" value="Winged helix-like DNA-binding domain superfamily/Winged helix DNA-binding domain"/>
    <property type="match status" value="1"/>
</dbReference>
<dbReference type="AlphaFoldDB" id="A0A418WRR4"/>
<comment type="caution">
    <text evidence="1">The sequence shown here is derived from an EMBL/GenBank/DDBJ whole genome shotgun (WGS) entry which is preliminary data.</text>
</comment>
<evidence type="ECO:0000313" key="2">
    <source>
        <dbReference type="Proteomes" id="UP000286100"/>
    </source>
</evidence>
<gene>
    <name evidence="1" type="ORF">D3876_06640</name>
</gene>
<dbReference type="InterPro" id="IPR036390">
    <property type="entry name" value="WH_DNA-bd_sf"/>
</dbReference>
<reference evidence="1 2" key="1">
    <citation type="submission" date="2018-09" db="EMBL/GenBank/DDBJ databases">
        <authorList>
            <person name="Zhu H."/>
        </authorList>
    </citation>
    <scope>NUCLEOTIDE SEQUENCE [LARGE SCALE GENOMIC DNA]</scope>
    <source>
        <strain evidence="1 2">K2R01-6</strain>
    </source>
</reference>
<dbReference type="InterPro" id="IPR036388">
    <property type="entry name" value="WH-like_DNA-bd_sf"/>
</dbReference>
<dbReference type="OrthoDB" id="7594920at2"/>
<dbReference type="SUPFAM" id="SSF46785">
    <property type="entry name" value="Winged helix' DNA-binding domain"/>
    <property type="match status" value="1"/>
</dbReference>
<evidence type="ECO:0000313" key="1">
    <source>
        <dbReference type="EMBL" id="RJF93944.1"/>
    </source>
</evidence>
<dbReference type="Proteomes" id="UP000286100">
    <property type="component" value="Unassembled WGS sequence"/>
</dbReference>
<sequence>MDGEELTRAVMTDALTEISGTGASPKAEARLHLARGLLHMRQLRLELFNREYFGEAAFDMLLDLYVCHRQGRVVYQNDAYVASLVPPATAHRWLQTLQRDGLVTLSGDRRDRRRSIVHLTPAGCMRIEALFDAWLAIRDSVVGGADWA</sequence>
<keyword evidence="2" id="KW-1185">Reference proteome</keyword>
<accession>A0A418WRR4</accession>
<proteinExistence type="predicted"/>
<organism evidence="1 2">
    <name type="scientific">Sphingomonas cavernae</name>
    <dbReference type="NCBI Taxonomy" id="2320861"/>
    <lineage>
        <taxon>Bacteria</taxon>
        <taxon>Pseudomonadati</taxon>
        <taxon>Pseudomonadota</taxon>
        <taxon>Alphaproteobacteria</taxon>
        <taxon>Sphingomonadales</taxon>
        <taxon>Sphingomonadaceae</taxon>
        <taxon>Sphingomonas</taxon>
    </lineage>
</organism>
<dbReference type="EMBL" id="QYUM01000002">
    <property type="protein sequence ID" value="RJF93944.1"/>
    <property type="molecule type" value="Genomic_DNA"/>
</dbReference>